<feature type="compositionally biased region" description="Basic and acidic residues" evidence="1">
    <location>
        <begin position="85"/>
        <end position="96"/>
    </location>
</feature>
<gene>
    <name evidence="2" type="ORF">Ahy_A09g042928</name>
</gene>
<evidence type="ECO:0000313" key="3">
    <source>
        <dbReference type="Proteomes" id="UP000289738"/>
    </source>
</evidence>
<evidence type="ECO:0000313" key="2">
    <source>
        <dbReference type="EMBL" id="RYR37999.1"/>
    </source>
</evidence>
<dbReference type="Proteomes" id="UP000289738">
    <property type="component" value="Chromosome A09"/>
</dbReference>
<sequence>MIYQHGRIMSDTRIKNSTLPSQRAGDSESRKEKKCCFDFEQTRKRDMARSPISGGEIRRDTGRSRVATTAHSEEQRTSNGSRQGLENERPQMEKNKERVTVVEREFIALLGLLPHSLLSINIAHSLFLTLRGSSLSDLLPAPWSFADLLHPRGCSFSPAPCLFSDPRRHNMLLPPPSPHSG</sequence>
<dbReference type="AlphaFoldDB" id="A0A445BH66"/>
<organism evidence="2 3">
    <name type="scientific">Arachis hypogaea</name>
    <name type="common">Peanut</name>
    <dbReference type="NCBI Taxonomy" id="3818"/>
    <lineage>
        <taxon>Eukaryota</taxon>
        <taxon>Viridiplantae</taxon>
        <taxon>Streptophyta</taxon>
        <taxon>Embryophyta</taxon>
        <taxon>Tracheophyta</taxon>
        <taxon>Spermatophyta</taxon>
        <taxon>Magnoliopsida</taxon>
        <taxon>eudicotyledons</taxon>
        <taxon>Gunneridae</taxon>
        <taxon>Pentapetalae</taxon>
        <taxon>rosids</taxon>
        <taxon>fabids</taxon>
        <taxon>Fabales</taxon>
        <taxon>Fabaceae</taxon>
        <taxon>Papilionoideae</taxon>
        <taxon>50 kb inversion clade</taxon>
        <taxon>dalbergioids sensu lato</taxon>
        <taxon>Dalbergieae</taxon>
        <taxon>Pterocarpus clade</taxon>
        <taxon>Arachis</taxon>
    </lineage>
</organism>
<name>A0A445BH66_ARAHY</name>
<proteinExistence type="predicted"/>
<dbReference type="EMBL" id="SDMP01000009">
    <property type="protein sequence ID" value="RYR37999.1"/>
    <property type="molecule type" value="Genomic_DNA"/>
</dbReference>
<feature type="region of interest" description="Disordered" evidence="1">
    <location>
        <begin position="1"/>
        <end position="96"/>
    </location>
</feature>
<protein>
    <submittedName>
        <fullName evidence="2">Uncharacterized protein</fullName>
    </submittedName>
</protein>
<accession>A0A445BH66</accession>
<comment type="caution">
    <text evidence="2">The sequence shown here is derived from an EMBL/GenBank/DDBJ whole genome shotgun (WGS) entry which is preliminary data.</text>
</comment>
<keyword evidence="3" id="KW-1185">Reference proteome</keyword>
<evidence type="ECO:0000256" key="1">
    <source>
        <dbReference type="SAM" id="MobiDB-lite"/>
    </source>
</evidence>
<reference evidence="2 3" key="1">
    <citation type="submission" date="2019-01" db="EMBL/GenBank/DDBJ databases">
        <title>Sequencing of cultivated peanut Arachis hypogaea provides insights into genome evolution and oil improvement.</title>
        <authorList>
            <person name="Chen X."/>
        </authorList>
    </citation>
    <scope>NUCLEOTIDE SEQUENCE [LARGE SCALE GENOMIC DNA]</scope>
    <source>
        <strain evidence="3">cv. Fuhuasheng</strain>
        <tissue evidence="2">Leaves</tissue>
    </source>
</reference>
<feature type="compositionally biased region" description="Basic and acidic residues" evidence="1">
    <location>
        <begin position="25"/>
        <end position="48"/>
    </location>
</feature>